<keyword evidence="1" id="KW-0472">Membrane</keyword>
<gene>
    <name evidence="2" type="ORF">GCM10010982_13180</name>
</gene>
<proteinExistence type="predicted"/>
<dbReference type="AlphaFoldDB" id="A0A918DHY0"/>
<feature type="transmembrane region" description="Helical" evidence="1">
    <location>
        <begin position="87"/>
        <end position="105"/>
    </location>
</feature>
<organism evidence="2 3">
    <name type="scientific">Bowmanella pacifica</name>
    <dbReference type="NCBI Taxonomy" id="502051"/>
    <lineage>
        <taxon>Bacteria</taxon>
        <taxon>Pseudomonadati</taxon>
        <taxon>Pseudomonadota</taxon>
        <taxon>Gammaproteobacteria</taxon>
        <taxon>Alteromonadales</taxon>
        <taxon>Alteromonadaceae</taxon>
        <taxon>Bowmanella</taxon>
    </lineage>
</organism>
<feature type="transmembrane region" description="Helical" evidence="1">
    <location>
        <begin position="111"/>
        <end position="138"/>
    </location>
</feature>
<accession>A0A918DHY0</accession>
<evidence type="ECO:0000313" key="2">
    <source>
        <dbReference type="EMBL" id="GGO67226.1"/>
    </source>
</evidence>
<reference evidence="2" key="1">
    <citation type="journal article" date="2014" name="Int. J. Syst. Evol. Microbiol.">
        <title>Complete genome sequence of Corynebacterium casei LMG S-19264T (=DSM 44701T), isolated from a smear-ripened cheese.</title>
        <authorList>
            <consortium name="US DOE Joint Genome Institute (JGI-PGF)"/>
            <person name="Walter F."/>
            <person name="Albersmeier A."/>
            <person name="Kalinowski J."/>
            <person name="Ruckert C."/>
        </authorList>
    </citation>
    <scope>NUCLEOTIDE SEQUENCE</scope>
    <source>
        <strain evidence="2">CGMCC 1.7086</strain>
    </source>
</reference>
<keyword evidence="1" id="KW-1133">Transmembrane helix</keyword>
<sequence length="147" mass="16034">MPSLMLLTRFMLAWLVCFTLASLAHSQFVLSGLSEQGIHITLSQRWQMSLSDWWGLLPTYGVVIAVGLLIAFGVAAWLARRFTGKRVMLYSLAGFAALLCIHLAMQPLMDITLIAGARGTLGLLTQAATGLIGGWVFAMRLNQAQKP</sequence>
<reference evidence="2" key="2">
    <citation type="submission" date="2020-09" db="EMBL/GenBank/DDBJ databases">
        <authorList>
            <person name="Sun Q."/>
            <person name="Zhou Y."/>
        </authorList>
    </citation>
    <scope>NUCLEOTIDE SEQUENCE</scope>
    <source>
        <strain evidence="2">CGMCC 1.7086</strain>
    </source>
</reference>
<evidence type="ECO:0000313" key="3">
    <source>
        <dbReference type="Proteomes" id="UP000606935"/>
    </source>
</evidence>
<dbReference type="EMBL" id="BMLS01000002">
    <property type="protein sequence ID" value="GGO67226.1"/>
    <property type="molecule type" value="Genomic_DNA"/>
</dbReference>
<feature type="transmembrane region" description="Helical" evidence="1">
    <location>
        <begin position="55"/>
        <end position="78"/>
    </location>
</feature>
<name>A0A918DHY0_9ALTE</name>
<evidence type="ECO:0000256" key="1">
    <source>
        <dbReference type="SAM" id="Phobius"/>
    </source>
</evidence>
<dbReference type="RefSeq" id="WP_188692119.1">
    <property type="nucleotide sequence ID" value="NZ_BMLS01000002.1"/>
</dbReference>
<dbReference type="Proteomes" id="UP000606935">
    <property type="component" value="Unassembled WGS sequence"/>
</dbReference>
<keyword evidence="1" id="KW-0812">Transmembrane</keyword>
<keyword evidence="3" id="KW-1185">Reference proteome</keyword>
<comment type="caution">
    <text evidence="2">The sequence shown here is derived from an EMBL/GenBank/DDBJ whole genome shotgun (WGS) entry which is preliminary data.</text>
</comment>
<protein>
    <submittedName>
        <fullName evidence="2">Uncharacterized protein</fullName>
    </submittedName>
</protein>